<dbReference type="EC" id="3.1.1.24" evidence="2"/>
<dbReference type="GO" id="GO:0047570">
    <property type="term" value="F:3-oxoadipate enol-lactonase activity"/>
    <property type="evidence" value="ECO:0007669"/>
    <property type="project" value="UniProtKB-EC"/>
</dbReference>
<feature type="domain" description="AB hydrolase-1" evidence="1">
    <location>
        <begin position="24"/>
        <end position="266"/>
    </location>
</feature>
<organism evidence="2 3">
    <name type="scientific">Lacipirellula limnantheis</name>
    <dbReference type="NCBI Taxonomy" id="2528024"/>
    <lineage>
        <taxon>Bacteria</taxon>
        <taxon>Pseudomonadati</taxon>
        <taxon>Planctomycetota</taxon>
        <taxon>Planctomycetia</taxon>
        <taxon>Pirellulales</taxon>
        <taxon>Lacipirellulaceae</taxon>
        <taxon>Lacipirellula</taxon>
    </lineage>
</organism>
<dbReference type="PRINTS" id="PR00412">
    <property type="entry name" value="EPOXHYDRLASE"/>
</dbReference>
<dbReference type="AlphaFoldDB" id="A0A517U5H4"/>
<dbReference type="Proteomes" id="UP000317909">
    <property type="component" value="Chromosome"/>
</dbReference>
<sequence length="278" mass="29804">MAQRQFNVDGVRLACEDVGAGPPIVLLHGFPLDHTMWNAQIAALQSNFRVIAPDLRGFGASQLAEGDAENGVGMERYAADVIGLLDSLQISEPVVLAGLSMGGYVAWQVALRWPDRIRGLVPCDTRAVADADEPRAARFKMAEAAMQAGNSSPALAMMPKLLGAETREQRPEVEALLRAMIERQTAEAVAAAQRGMARREDVRGKLDKITADSLCIVGAEDAISPPAEMHEFAALLAKSGDDDVRITEIDHAGHMTPMENPAAFTAAVAAFAKKCYRL</sequence>
<dbReference type="InterPro" id="IPR000639">
    <property type="entry name" value="Epox_hydrolase-like"/>
</dbReference>
<dbReference type="PANTHER" id="PTHR43798">
    <property type="entry name" value="MONOACYLGLYCEROL LIPASE"/>
    <property type="match status" value="1"/>
</dbReference>
<dbReference type="InterPro" id="IPR000073">
    <property type="entry name" value="AB_hydrolase_1"/>
</dbReference>
<accession>A0A517U5H4</accession>
<evidence type="ECO:0000259" key="1">
    <source>
        <dbReference type="Pfam" id="PF12697"/>
    </source>
</evidence>
<protein>
    <submittedName>
        <fullName evidence="2">3-oxoadipate enol-lactonase 2</fullName>
        <ecNumber evidence="2">3.1.1.24</ecNumber>
    </submittedName>
</protein>
<name>A0A517U5H4_9BACT</name>
<dbReference type="SUPFAM" id="SSF53474">
    <property type="entry name" value="alpha/beta-Hydrolases"/>
    <property type="match status" value="1"/>
</dbReference>
<dbReference type="OrthoDB" id="252464at2"/>
<dbReference type="RefSeq" id="WP_145435650.1">
    <property type="nucleotide sequence ID" value="NZ_CP036339.1"/>
</dbReference>
<dbReference type="PRINTS" id="PR00111">
    <property type="entry name" value="ABHYDROLASE"/>
</dbReference>
<reference evidence="2 3" key="1">
    <citation type="submission" date="2019-02" db="EMBL/GenBank/DDBJ databases">
        <title>Deep-cultivation of Planctomycetes and their phenomic and genomic characterization uncovers novel biology.</title>
        <authorList>
            <person name="Wiegand S."/>
            <person name="Jogler M."/>
            <person name="Boedeker C."/>
            <person name="Pinto D."/>
            <person name="Vollmers J."/>
            <person name="Rivas-Marin E."/>
            <person name="Kohn T."/>
            <person name="Peeters S.H."/>
            <person name="Heuer A."/>
            <person name="Rast P."/>
            <person name="Oberbeckmann S."/>
            <person name="Bunk B."/>
            <person name="Jeske O."/>
            <person name="Meyerdierks A."/>
            <person name="Storesund J.E."/>
            <person name="Kallscheuer N."/>
            <person name="Luecker S."/>
            <person name="Lage O.M."/>
            <person name="Pohl T."/>
            <person name="Merkel B.J."/>
            <person name="Hornburger P."/>
            <person name="Mueller R.-W."/>
            <person name="Bruemmer F."/>
            <person name="Labrenz M."/>
            <person name="Spormann A.M."/>
            <person name="Op den Camp H."/>
            <person name="Overmann J."/>
            <person name="Amann R."/>
            <person name="Jetten M.S.M."/>
            <person name="Mascher T."/>
            <person name="Medema M.H."/>
            <person name="Devos D.P."/>
            <person name="Kaster A.-K."/>
            <person name="Ovreas L."/>
            <person name="Rohde M."/>
            <person name="Galperin M.Y."/>
            <person name="Jogler C."/>
        </authorList>
    </citation>
    <scope>NUCLEOTIDE SEQUENCE [LARGE SCALE GENOMIC DNA]</scope>
    <source>
        <strain evidence="2 3">I41</strain>
    </source>
</reference>
<evidence type="ECO:0000313" key="2">
    <source>
        <dbReference type="EMBL" id="QDT75879.1"/>
    </source>
</evidence>
<keyword evidence="3" id="KW-1185">Reference proteome</keyword>
<keyword evidence="2" id="KW-0378">Hydrolase</keyword>
<proteinExistence type="predicted"/>
<dbReference type="KEGG" id="llh:I41_51230"/>
<dbReference type="EMBL" id="CP036339">
    <property type="protein sequence ID" value="QDT75879.1"/>
    <property type="molecule type" value="Genomic_DNA"/>
</dbReference>
<evidence type="ECO:0000313" key="3">
    <source>
        <dbReference type="Proteomes" id="UP000317909"/>
    </source>
</evidence>
<dbReference type="Pfam" id="PF12697">
    <property type="entry name" value="Abhydrolase_6"/>
    <property type="match status" value="1"/>
</dbReference>
<dbReference type="InterPro" id="IPR029058">
    <property type="entry name" value="AB_hydrolase_fold"/>
</dbReference>
<dbReference type="Gene3D" id="3.40.50.1820">
    <property type="entry name" value="alpha/beta hydrolase"/>
    <property type="match status" value="1"/>
</dbReference>
<dbReference type="InterPro" id="IPR050266">
    <property type="entry name" value="AB_hydrolase_sf"/>
</dbReference>
<gene>
    <name evidence="2" type="primary">catD</name>
    <name evidence="2" type="ORF">I41_51230</name>
</gene>